<organism evidence="2 3">
    <name type="scientific">Rattus norvegicus</name>
    <name type="common">Rat</name>
    <dbReference type="NCBI Taxonomy" id="10116"/>
    <lineage>
        <taxon>Eukaryota</taxon>
        <taxon>Metazoa</taxon>
        <taxon>Chordata</taxon>
        <taxon>Craniata</taxon>
        <taxon>Vertebrata</taxon>
        <taxon>Euteleostomi</taxon>
        <taxon>Mammalia</taxon>
        <taxon>Eutheria</taxon>
        <taxon>Euarchontoglires</taxon>
        <taxon>Glires</taxon>
        <taxon>Rodentia</taxon>
        <taxon>Myomorpha</taxon>
        <taxon>Muroidea</taxon>
        <taxon>Muridae</taxon>
        <taxon>Murinae</taxon>
        <taxon>Rattus</taxon>
    </lineage>
</organism>
<sequence>MDMRLTEKSSVTSRLQRGRSELRQKLPKDSELISGVSSD</sequence>
<feature type="compositionally biased region" description="Basic and acidic residues" evidence="1">
    <location>
        <begin position="18"/>
        <end position="31"/>
    </location>
</feature>
<protein>
    <submittedName>
        <fullName evidence="2">RCG48761</fullName>
    </submittedName>
</protein>
<evidence type="ECO:0000256" key="1">
    <source>
        <dbReference type="SAM" id="MobiDB-lite"/>
    </source>
</evidence>
<reference evidence="2 3" key="1">
    <citation type="submission" date="2005-09" db="EMBL/GenBank/DDBJ databases">
        <authorList>
            <person name="Mural R.J."/>
            <person name="Li P.W."/>
            <person name="Adams M.D."/>
            <person name="Amanatides P.G."/>
            <person name="Baden-Tillson H."/>
            <person name="Barnstead M."/>
            <person name="Chin S.H."/>
            <person name="Dew I."/>
            <person name="Evans C.A."/>
            <person name="Ferriera S."/>
            <person name="Flanigan M."/>
            <person name="Fosler C."/>
            <person name="Glodek A."/>
            <person name="Gu Z."/>
            <person name="Holt R.A."/>
            <person name="Jennings D."/>
            <person name="Kraft C.L."/>
            <person name="Lu F."/>
            <person name="Nguyen T."/>
            <person name="Nusskern D.R."/>
            <person name="Pfannkoch C.M."/>
            <person name="Sitter C."/>
            <person name="Sutton G.G."/>
            <person name="Venter J.C."/>
            <person name="Wang Z."/>
            <person name="Woodage T."/>
            <person name="Zheng X.H."/>
            <person name="Zhong F."/>
        </authorList>
    </citation>
    <scope>NUCLEOTIDE SEQUENCE [LARGE SCALE GENOMIC DNA]</scope>
    <source>
        <strain>BN</strain>
        <strain evidence="3">Sprague-Dawley</strain>
    </source>
</reference>
<name>A6IG72_RAT</name>
<feature type="region of interest" description="Disordered" evidence="1">
    <location>
        <begin position="1"/>
        <end position="39"/>
    </location>
</feature>
<dbReference type="Proteomes" id="UP000234681">
    <property type="component" value="Chromosome 7"/>
</dbReference>
<dbReference type="AlphaFoldDB" id="A6IG72"/>
<evidence type="ECO:0000313" key="2">
    <source>
        <dbReference type="EMBL" id="EDM16826.1"/>
    </source>
</evidence>
<accession>A6IG72</accession>
<dbReference type="EMBL" id="CH473960">
    <property type="protein sequence ID" value="EDM16826.1"/>
    <property type="molecule type" value="Genomic_DNA"/>
</dbReference>
<proteinExistence type="predicted"/>
<evidence type="ECO:0000313" key="3">
    <source>
        <dbReference type="Proteomes" id="UP000234681"/>
    </source>
</evidence>
<gene>
    <name evidence="2" type="ORF">rCG_48761</name>
</gene>